<dbReference type="Pfam" id="PF00400">
    <property type="entry name" value="WD40"/>
    <property type="match status" value="4"/>
</dbReference>
<dbReference type="InterPro" id="IPR001680">
    <property type="entry name" value="WD40_rpt"/>
</dbReference>
<feature type="repeat" description="WD" evidence="3">
    <location>
        <begin position="639"/>
        <end position="681"/>
    </location>
</feature>
<feature type="repeat" description="WD" evidence="3">
    <location>
        <begin position="843"/>
        <end position="884"/>
    </location>
</feature>
<feature type="repeat" description="WD" evidence="3">
    <location>
        <begin position="294"/>
        <end position="335"/>
    </location>
</feature>
<dbReference type="Gene3D" id="3.40.50.10140">
    <property type="entry name" value="Toll/interleukin-1 receptor homology (TIR) domain"/>
    <property type="match status" value="1"/>
</dbReference>
<feature type="transmembrane region" description="Helical" evidence="4">
    <location>
        <begin position="193"/>
        <end position="213"/>
    </location>
</feature>
<evidence type="ECO:0000256" key="4">
    <source>
        <dbReference type="SAM" id="Phobius"/>
    </source>
</evidence>
<organism evidence="6 7">
    <name type="scientific">Defluviitalea saccharophila</name>
    <dbReference type="NCBI Taxonomy" id="879970"/>
    <lineage>
        <taxon>Bacteria</taxon>
        <taxon>Bacillati</taxon>
        <taxon>Bacillota</taxon>
        <taxon>Clostridia</taxon>
        <taxon>Lachnospirales</taxon>
        <taxon>Defluviitaleaceae</taxon>
        <taxon>Defluviitalea</taxon>
    </lineage>
</organism>
<accession>A0ABZ2Y2D6</accession>
<dbReference type="InterPro" id="IPR011047">
    <property type="entry name" value="Quinoprotein_ADH-like_sf"/>
</dbReference>
<proteinExistence type="predicted"/>
<dbReference type="SUPFAM" id="SSF50998">
    <property type="entry name" value="Quinoprotein alcohol dehydrogenase-like"/>
    <property type="match status" value="2"/>
</dbReference>
<dbReference type="RefSeq" id="WP_341876493.1">
    <property type="nucleotide sequence ID" value="NZ_CP121687.1"/>
</dbReference>
<keyword evidence="4" id="KW-0472">Membrane</keyword>
<evidence type="ECO:0000313" key="7">
    <source>
        <dbReference type="Proteomes" id="UP001486565"/>
    </source>
</evidence>
<protein>
    <submittedName>
        <fullName evidence="6">TIR domain-containing protein</fullName>
    </submittedName>
</protein>
<dbReference type="InterPro" id="IPR000157">
    <property type="entry name" value="TIR_dom"/>
</dbReference>
<evidence type="ECO:0000313" key="6">
    <source>
        <dbReference type="EMBL" id="WZL69498.1"/>
    </source>
</evidence>
<evidence type="ECO:0000256" key="1">
    <source>
        <dbReference type="ARBA" id="ARBA00022574"/>
    </source>
</evidence>
<feature type="repeat" description="WD" evidence="3">
    <location>
        <begin position="682"/>
        <end position="723"/>
    </location>
</feature>
<dbReference type="SMART" id="SM00320">
    <property type="entry name" value="WD40"/>
    <property type="match status" value="11"/>
</dbReference>
<dbReference type="PANTHER" id="PTHR44019:SF8">
    <property type="entry name" value="POC1 CENTRIOLAR PROTEIN HOMOLOG"/>
    <property type="match status" value="1"/>
</dbReference>
<dbReference type="InterPro" id="IPR019775">
    <property type="entry name" value="WD40_repeat_CS"/>
</dbReference>
<dbReference type="InterPro" id="IPR015943">
    <property type="entry name" value="WD40/YVTN_repeat-like_dom_sf"/>
</dbReference>
<reference evidence="6 7" key="1">
    <citation type="submission" date="2023-03" db="EMBL/GenBank/DDBJ databases">
        <title>Novel Species.</title>
        <authorList>
            <person name="Ma S."/>
        </authorList>
    </citation>
    <scope>NUCLEOTIDE SEQUENCE [LARGE SCALE GENOMIC DNA]</scope>
    <source>
        <strain evidence="6 7">LIND6LT2</strain>
    </source>
</reference>
<feature type="domain" description="TIR" evidence="5">
    <location>
        <begin position="2"/>
        <end position="159"/>
    </location>
</feature>
<keyword evidence="4" id="KW-1133">Transmembrane helix</keyword>
<name>A0ABZ2Y2D6_9FIRM</name>
<dbReference type="InterPro" id="IPR035897">
    <property type="entry name" value="Toll_tir_struct_dom_sf"/>
</dbReference>
<evidence type="ECO:0000259" key="5">
    <source>
        <dbReference type="PROSITE" id="PS50104"/>
    </source>
</evidence>
<dbReference type="InterPro" id="IPR050505">
    <property type="entry name" value="WDR55/POC1"/>
</dbReference>
<dbReference type="PROSITE" id="PS00678">
    <property type="entry name" value="WD_REPEATS_1"/>
    <property type="match status" value="2"/>
</dbReference>
<keyword evidence="4" id="KW-0812">Transmembrane</keyword>
<sequence length="984" mass="110644">MKKYEAFISYRHTEPDKTIAEKLHKMLETFRVPSSIAKKIGKRKINRIFRDRDELPTSSNLASSIEVALINAEYLIVICSPRTPQSQWVLKEIETFSKLHGHGKILALLIEGEPSESFPEQLRFIPKQTINDDGIITEELIEVEPLAADIRGKNLKEMSKKLKTEILRLLAPILGCHYDDLKQRHRERFIKRVVTVSVSAALFFLAFGSFSAWQALKLKLQVDKTLRGQSLYLSDLSKQLLEEGDRRTAMLLALEALPINLEHPERPYVEEAEYALSQALAAYKTDYYFVSDIALNHRKGITDIKISDDGSKVFTVCNDGNIYLWNTENGELLHSFPYDTTFIDEGNTFFTKDGTAIVSLTDRGAAAWDINSGTTLWELEGYFNHIALNPDGKTIALSSDMLHLIDIKTGTELFSLPISNLDDGYVYSLQFNNDGSKIAVGTNNGLTLVFDTINQKELYSLSCTYEYVYSLAFSHDGNKIAAVSNYFDTSDPLSKGKGSLQIWSANDGSALATIHVDSSSIKYPIFSPKDSNIVIFTEDEIVRVINATTKEMLYSFTHGDAVHSVIVTKDGDFIVAATYDGNIQFYSLQNGMEIDWWRLYQNTPIRSMDMGNGLIATASSNANKAYIWKMIEAPNLTRLEGHSTSIRSGKFSNDGKKALTFDYDESAIYVWDIEQKTLISKLTGLEGVVVDACFDPTDTKIISLSEDGYLRLWELSTLKELTSIPAGEFTDYRYNADGTFAAFQTGDGIKVLDILQCKEVLTISDYSFISDFLFSGNGNNLLVIDWDGNAYLYDIQTGEIIHSFSDLILRKGAFNKDSTLLALAGENGIYLFDMSTFKEICHIEAPNLSVVSMAFNYNGSDLLVGLDDKTIQVYDVKTGQWKAELTGHRNNLSHCIYREAGNLLITIGEYGDSIFWNASNYKKLAQIDRILDIDSHSKTILSSHNSEVILMPHYDTNALKEEARKQLGNRELSEEEKIKYYIIE</sequence>
<dbReference type="PROSITE" id="PS50104">
    <property type="entry name" value="TIR"/>
    <property type="match status" value="1"/>
</dbReference>
<dbReference type="SUPFAM" id="SSF52200">
    <property type="entry name" value="Toll/Interleukin receptor TIR domain"/>
    <property type="match status" value="1"/>
</dbReference>
<gene>
    <name evidence="6" type="ORF">QBE51_12020</name>
</gene>
<evidence type="ECO:0000256" key="2">
    <source>
        <dbReference type="ARBA" id="ARBA00022737"/>
    </source>
</evidence>
<dbReference type="EMBL" id="CP121687">
    <property type="protein sequence ID" value="WZL69498.1"/>
    <property type="molecule type" value="Genomic_DNA"/>
</dbReference>
<keyword evidence="7" id="KW-1185">Reference proteome</keyword>
<evidence type="ECO:0000256" key="3">
    <source>
        <dbReference type="PROSITE-ProRule" id="PRU00221"/>
    </source>
</evidence>
<dbReference type="Proteomes" id="UP001486565">
    <property type="component" value="Chromosome"/>
</dbReference>
<keyword evidence="2" id="KW-0677">Repeat</keyword>
<dbReference type="Pfam" id="PF13676">
    <property type="entry name" value="TIR_2"/>
    <property type="match status" value="1"/>
</dbReference>
<dbReference type="PROSITE" id="PS50294">
    <property type="entry name" value="WD_REPEATS_REGION"/>
    <property type="match status" value="2"/>
</dbReference>
<keyword evidence="1 3" id="KW-0853">WD repeat</keyword>
<dbReference type="Gene3D" id="2.130.10.10">
    <property type="entry name" value="YVTN repeat-like/Quinoprotein amine dehydrogenase"/>
    <property type="match status" value="4"/>
</dbReference>
<dbReference type="PROSITE" id="PS50082">
    <property type="entry name" value="WD_REPEATS_2"/>
    <property type="match status" value="4"/>
</dbReference>
<dbReference type="PANTHER" id="PTHR44019">
    <property type="entry name" value="WD REPEAT-CONTAINING PROTEIN 55"/>
    <property type="match status" value="1"/>
</dbReference>